<comment type="subcellular location">
    <subcellularLocation>
        <location evidence="1">Cell membrane</location>
        <topology evidence="1">Multi-pass membrane protein</topology>
    </subcellularLocation>
</comment>
<keyword evidence="3" id="KW-1003">Cell membrane</keyword>
<comment type="caution">
    <text evidence="9">The sequence shown here is derived from an EMBL/GenBank/DDBJ whole genome shotgun (WGS) entry which is preliminary data.</text>
</comment>
<keyword evidence="5 7" id="KW-1133">Transmembrane helix</keyword>
<protein>
    <submittedName>
        <fullName evidence="9">MFS transporter</fullName>
    </submittedName>
</protein>
<evidence type="ECO:0000256" key="4">
    <source>
        <dbReference type="ARBA" id="ARBA00022692"/>
    </source>
</evidence>
<evidence type="ECO:0000256" key="6">
    <source>
        <dbReference type="ARBA" id="ARBA00023136"/>
    </source>
</evidence>
<keyword evidence="4 7" id="KW-0812">Transmembrane</keyword>
<dbReference type="InterPro" id="IPR011701">
    <property type="entry name" value="MFS"/>
</dbReference>
<feature type="transmembrane region" description="Helical" evidence="7">
    <location>
        <begin position="333"/>
        <end position="350"/>
    </location>
</feature>
<feature type="transmembrane region" description="Helical" evidence="7">
    <location>
        <begin position="199"/>
        <end position="219"/>
    </location>
</feature>
<keyword evidence="6 7" id="KW-0472">Membrane</keyword>
<feature type="transmembrane region" description="Helical" evidence="7">
    <location>
        <begin position="225"/>
        <end position="247"/>
    </location>
</feature>
<dbReference type="EMBL" id="JBHTJA010000113">
    <property type="protein sequence ID" value="MFD0905049.1"/>
    <property type="molecule type" value="Genomic_DNA"/>
</dbReference>
<feature type="transmembrane region" description="Helical" evidence="7">
    <location>
        <begin position="48"/>
        <end position="66"/>
    </location>
</feature>
<dbReference type="RefSeq" id="WP_378305553.1">
    <property type="nucleotide sequence ID" value="NZ_JBHTJA010000113.1"/>
</dbReference>
<feature type="transmembrane region" description="Helical" evidence="7">
    <location>
        <begin position="434"/>
        <end position="456"/>
    </location>
</feature>
<keyword evidence="10" id="KW-1185">Reference proteome</keyword>
<feature type="transmembrane region" description="Helical" evidence="7">
    <location>
        <begin position="165"/>
        <end position="187"/>
    </location>
</feature>
<dbReference type="CDD" id="cd17321">
    <property type="entry name" value="MFS_MMR_MDR_like"/>
    <property type="match status" value="1"/>
</dbReference>
<evidence type="ECO:0000256" key="5">
    <source>
        <dbReference type="ARBA" id="ARBA00022989"/>
    </source>
</evidence>
<name>A0ABW3EZS4_9ACTN</name>
<dbReference type="PANTHER" id="PTHR42718:SF46">
    <property type="entry name" value="BLR6921 PROTEIN"/>
    <property type="match status" value="1"/>
</dbReference>
<dbReference type="InterPro" id="IPR020846">
    <property type="entry name" value="MFS_dom"/>
</dbReference>
<evidence type="ECO:0000256" key="3">
    <source>
        <dbReference type="ARBA" id="ARBA00022475"/>
    </source>
</evidence>
<feature type="domain" description="Major facilitator superfamily (MFS) profile" evidence="8">
    <location>
        <begin position="12"/>
        <end position="461"/>
    </location>
</feature>
<feature type="transmembrane region" description="Helical" evidence="7">
    <location>
        <begin position="268"/>
        <end position="288"/>
    </location>
</feature>
<evidence type="ECO:0000256" key="1">
    <source>
        <dbReference type="ARBA" id="ARBA00004651"/>
    </source>
</evidence>
<dbReference type="PANTHER" id="PTHR42718">
    <property type="entry name" value="MAJOR FACILITATOR SUPERFAMILY MULTIDRUG TRANSPORTER MFSC"/>
    <property type="match status" value="1"/>
</dbReference>
<accession>A0ABW3EZS4</accession>
<feature type="transmembrane region" description="Helical" evidence="7">
    <location>
        <begin position="78"/>
        <end position="98"/>
    </location>
</feature>
<feature type="transmembrane region" description="Helical" evidence="7">
    <location>
        <begin position="300"/>
        <end position="321"/>
    </location>
</feature>
<feature type="transmembrane region" description="Helical" evidence="7">
    <location>
        <begin position="362"/>
        <end position="383"/>
    </location>
</feature>
<sequence length="479" mass="48318">MYKNSRGRPGVVLAAASVAQFLFAMDMALMNVALPDVRVSLGFAPVDLSWVVHAYALTFGGFLLLGGRLCDLYGRRRLFVAGLAAFALFSLLGGLAQAPWQLVAARAGQGLGAAAAAPAALSLITTTFAEGRERVRALGVWSAMNAVGGALGVIAGGLLAEYAGWRWVMLVNLPIVAVALALVPAGVASDARRTRRERLDAPGAVLATAGIGLLVFGVVRTERLGWTSATTLGTLAAAAVLIAGFVLTEARTGAPLVRLGLLRNRWVAGANVLIFLAAAGQFAAFYFVSLYMQQVLGMGAATTGAAFLPFTAGVVAGTVIATRVGSARSPRTSLIPGALLAAAGLGWFSMISPDGGFVADVLGPSTLTSVGLGMCLAPLAAASSMGVGPHEAGMASGLLNSSRQLGGCVGLAALATVAAWATEDPGSAASLNDGYALALTVGAGIFLVAAAVAVALPRRGPAAAAPPEPLENRLEGTRS</sequence>
<evidence type="ECO:0000256" key="7">
    <source>
        <dbReference type="SAM" id="Phobius"/>
    </source>
</evidence>
<evidence type="ECO:0000256" key="2">
    <source>
        <dbReference type="ARBA" id="ARBA00022448"/>
    </source>
</evidence>
<evidence type="ECO:0000313" key="9">
    <source>
        <dbReference type="EMBL" id="MFD0905049.1"/>
    </source>
</evidence>
<dbReference type="InterPro" id="IPR036259">
    <property type="entry name" value="MFS_trans_sf"/>
</dbReference>
<keyword evidence="2" id="KW-0813">Transport</keyword>
<feature type="transmembrane region" description="Helical" evidence="7">
    <location>
        <begin position="404"/>
        <end position="422"/>
    </location>
</feature>
<dbReference type="PROSITE" id="PS50850">
    <property type="entry name" value="MFS"/>
    <property type="match status" value="1"/>
</dbReference>
<dbReference type="Pfam" id="PF07690">
    <property type="entry name" value="MFS_1"/>
    <property type="match status" value="1"/>
</dbReference>
<organism evidence="9 10">
    <name type="scientific">Actinomadura sediminis</name>
    <dbReference type="NCBI Taxonomy" id="1038904"/>
    <lineage>
        <taxon>Bacteria</taxon>
        <taxon>Bacillati</taxon>
        <taxon>Actinomycetota</taxon>
        <taxon>Actinomycetes</taxon>
        <taxon>Streptosporangiales</taxon>
        <taxon>Thermomonosporaceae</taxon>
        <taxon>Actinomadura</taxon>
    </lineage>
</organism>
<dbReference type="SUPFAM" id="SSF103473">
    <property type="entry name" value="MFS general substrate transporter"/>
    <property type="match status" value="1"/>
</dbReference>
<feature type="transmembrane region" description="Helical" evidence="7">
    <location>
        <begin position="110"/>
        <end position="129"/>
    </location>
</feature>
<dbReference type="Proteomes" id="UP001596972">
    <property type="component" value="Unassembled WGS sequence"/>
</dbReference>
<dbReference type="Gene3D" id="1.20.1250.20">
    <property type="entry name" value="MFS general substrate transporter like domains"/>
    <property type="match status" value="1"/>
</dbReference>
<evidence type="ECO:0000259" key="8">
    <source>
        <dbReference type="PROSITE" id="PS50850"/>
    </source>
</evidence>
<feature type="transmembrane region" description="Helical" evidence="7">
    <location>
        <begin position="138"/>
        <end position="159"/>
    </location>
</feature>
<gene>
    <name evidence="9" type="ORF">ACFQ11_32050</name>
</gene>
<reference evidence="10" key="1">
    <citation type="journal article" date="2019" name="Int. J. Syst. Evol. Microbiol.">
        <title>The Global Catalogue of Microorganisms (GCM) 10K type strain sequencing project: providing services to taxonomists for standard genome sequencing and annotation.</title>
        <authorList>
            <consortium name="The Broad Institute Genomics Platform"/>
            <consortium name="The Broad Institute Genome Sequencing Center for Infectious Disease"/>
            <person name="Wu L."/>
            <person name="Ma J."/>
        </authorList>
    </citation>
    <scope>NUCLEOTIDE SEQUENCE [LARGE SCALE GENOMIC DNA]</scope>
    <source>
        <strain evidence="10">JCM 31202</strain>
    </source>
</reference>
<proteinExistence type="predicted"/>
<evidence type="ECO:0000313" key="10">
    <source>
        <dbReference type="Proteomes" id="UP001596972"/>
    </source>
</evidence>
<dbReference type="Gene3D" id="1.20.1720.10">
    <property type="entry name" value="Multidrug resistance protein D"/>
    <property type="match status" value="1"/>
</dbReference>